<accession>Q2G7N3</accession>
<keyword evidence="1" id="KW-0460">Magnesium</keyword>
<evidence type="ECO:0000313" key="4">
    <source>
        <dbReference type="Proteomes" id="UP000009134"/>
    </source>
</evidence>
<dbReference type="PANTHER" id="PTHR43777">
    <property type="entry name" value="MOLYBDENUM COFACTOR CYTIDYLYLTRANSFERASE"/>
    <property type="match status" value="1"/>
</dbReference>
<dbReference type="Pfam" id="PF12804">
    <property type="entry name" value="NTP_transf_3"/>
    <property type="match status" value="1"/>
</dbReference>
<protein>
    <recommendedName>
        <fullName evidence="2">MobA-like NTP transferase domain-containing protein</fullName>
    </recommendedName>
</protein>
<evidence type="ECO:0000256" key="1">
    <source>
        <dbReference type="ARBA" id="ARBA00022842"/>
    </source>
</evidence>
<dbReference type="STRING" id="279238.Saro_1700"/>
<dbReference type="Proteomes" id="UP000009134">
    <property type="component" value="Chromosome"/>
</dbReference>
<dbReference type="GO" id="GO:0016779">
    <property type="term" value="F:nucleotidyltransferase activity"/>
    <property type="evidence" value="ECO:0007669"/>
    <property type="project" value="UniProtKB-ARBA"/>
</dbReference>
<keyword evidence="4" id="KW-1185">Reference proteome</keyword>
<dbReference type="EMBL" id="CP000248">
    <property type="protein sequence ID" value="ABD26140.1"/>
    <property type="molecule type" value="Genomic_DNA"/>
</dbReference>
<reference evidence="4" key="1">
    <citation type="submission" date="2006-01" db="EMBL/GenBank/DDBJ databases">
        <title>Complete sequence of Novosphingobium aromaticivorans DSM 12444.</title>
        <authorList>
            <consortium name="US DOE Joint Genome Institute"/>
            <person name="Copeland A."/>
            <person name="Lucas S."/>
            <person name="Lapidus A."/>
            <person name="Barry K."/>
            <person name="Detter J.C."/>
            <person name="Glavina T."/>
            <person name="Hammon N."/>
            <person name="Israni S."/>
            <person name="Pitluck S."/>
            <person name="Chain P."/>
            <person name="Malfatti S."/>
            <person name="Shin M."/>
            <person name="Vergez L."/>
            <person name="Schmutz J."/>
            <person name="Larimer F."/>
            <person name="Land M."/>
            <person name="Kyrpides N."/>
            <person name="Ivanova N."/>
            <person name="Fredrickson J."/>
            <person name="Balkwill D."/>
            <person name="Romine M.F."/>
            <person name="Richardson P."/>
        </authorList>
    </citation>
    <scope>NUCLEOTIDE SEQUENCE [LARGE SCALE GENOMIC DNA]</scope>
    <source>
        <strain evidence="4">ATCC 700278 / DSM 12444 / CCUG 56034 / CIP 105152 / NBRC 16084 / F199</strain>
    </source>
</reference>
<dbReference type="InterPro" id="IPR025877">
    <property type="entry name" value="MobA-like_NTP_Trfase"/>
</dbReference>
<dbReference type="CDD" id="cd04182">
    <property type="entry name" value="GT_2_like_f"/>
    <property type="match status" value="1"/>
</dbReference>
<dbReference type="RefSeq" id="WP_011445350.1">
    <property type="nucleotide sequence ID" value="NC_007794.1"/>
</dbReference>
<proteinExistence type="predicted"/>
<gene>
    <name evidence="3" type="ordered locus">Saro_1700</name>
</gene>
<dbReference type="PANTHER" id="PTHR43777:SF1">
    <property type="entry name" value="MOLYBDENUM COFACTOR CYTIDYLYLTRANSFERASE"/>
    <property type="match status" value="1"/>
</dbReference>
<sequence length="186" mass="19160">MSESDFAVLLLAAGRGSRFGGGKLAAPLAGKPLSRHASDRLATLPARRHLAICSAQTPELPGFDRLILTPPDAPLATSIATGISTLGPASAVLIALADMPLVPTRHFQALLAAFDGDRIASRVDGRLMVPAVFGCRHFGALLELEGDRGAGALLHDAQGVDLQASLAVDIDTAADLQRVAGAVRCV</sequence>
<dbReference type="eggNOG" id="COG2068">
    <property type="taxonomic scope" value="Bacteria"/>
</dbReference>
<name>Q2G7N3_NOVAD</name>
<dbReference type="AlphaFoldDB" id="Q2G7N3"/>
<dbReference type="KEGG" id="nar:Saro_1700"/>
<dbReference type="HOGENOM" id="CLU_061980_4_0_5"/>
<dbReference type="SUPFAM" id="SSF53448">
    <property type="entry name" value="Nucleotide-diphospho-sugar transferases"/>
    <property type="match status" value="1"/>
</dbReference>
<feature type="domain" description="MobA-like NTP transferase" evidence="2">
    <location>
        <begin position="9"/>
        <end position="156"/>
    </location>
</feature>
<dbReference type="Gene3D" id="3.90.550.10">
    <property type="entry name" value="Spore Coat Polysaccharide Biosynthesis Protein SpsA, Chain A"/>
    <property type="match status" value="1"/>
</dbReference>
<evidence type="ECO:0000313" key="3">
    <source>
        <dbReference type="EMBL" id="ABD26140.1"/>
    </source>
</evidence>
<dbReference type="InterPro" id="IPR029044">
    <property type="entry name" value="Nucleotide-diphossugar_trans"/>
</dbReference>
<organism evidence="3 4">
    <name type="scientific">Novosphingobium aromaticivorans (strain ATCC 700278 / DSM 12444 / CCUG 56034 / CIP 105152 / NBRC 16084 / F199)</name>
    <dbReference type="NCBI Taxonomy" id="279238"/>
    <lineage>
        <taxon>Bacteria</taxon>
        <taxon>Pseudomonadati</taxon>
        <taxon>Pseudomonadota</taxon>
        <taxon>Alphaproteobacteria</taxon>
        <taxon>Sphingomonadales</taxon>
        <taxon>Sphingomonadaceae</taxon>
        <taxon>Novosphingobium</taxon>
    </lineage>
</organism>
<evidence type="ECO:0000259" key="2">
    <source>
        <dbReference type="Pfam" id="PF12804"/>
    </source>
</evidence>